<keyword evidence="1" id="KW-0812">Transmembrane</keyword>
<keyword evidence="1" id="KW-1133">Transmembrane helix</keyword>
<feature type="transmembrane region" description="Helical" evidence="1">
    <location>
        <begin position="52"/>
        <end position="75"/>
    </location>
</feature>
<protein>
    <submittedName>
        <fullName evidence="2">DUF2878 domain-containing protein</fullName>
    </submittedName>
</protein>
<organism evidence="2 3">
    <name type="scientific">Stenotrophomonas nematodicola</name>
    <dbReference type="NCBI Taxonomy" id="2656746"/>
    <lineage>
        <taxon>Bacteria</taxon>
        <taxon>Pseudomonadati</taxon>
        <taxon>Pseudomonadota</taxon>
        <taxon>Gammaproteobacteria</taxon>
        <taxon>Lysobacterales</taxon>
        <taxon>Lysobacteraceae</taxon>
        <taxon>Stenotrophomonas</taxon>
    </lineage>
</organism>
<dbReference type="Pfam" id="PF11086">
    <property type="entry name" value="DUF2878"/>
    <property type="match status" value="1"/>
</dbReference>
<dbReference type="InterPro" id="IPR021306">
    <property type="entry name" value="DUF2878"/>
</dbReference>
<proteinExistence type="predicted"/>
<dbReference type="EMBL" id="JBHGCJ010000005">
    <property type="protein sequence ID" value="MFG6109283.1"/>
    <property type="molecule type" value="Genomic_DNA"/>
</dbReference>
<feature type="transmembrane region" description="Helical" evidence="1">
    <location>
        <begin position="87"/>
        <end position="108"/>
    </location>
</feature>
<name>A0ABW7CZI9_9GAMM</name>
<keyword evidence="1" id="KW-0472">Membrane</keyword>
<sequence length="185" mass="19597">MLRFWANVIGNQGVWLCAVIGAGHGLRWPALLAAAVYVGSQLALSPQPGAELRLLGVALLCGLLVDGVAAGSGWVQYAAGNDPAWLAPVWILALWAAFAMTLTVSFAVLQRHLRIAALVGLLLAPLAYLSAARGWSSVSFPEPRWQGVALLGIGWSMALPLLAACARHWQRTPLHPLADRSGEHA</sequence>
<dbReference type="Proteomes" id="UP001605261">
    <property type="component" value="Unassembled WGS sequence"/>
</dbReference>
<feature type="transmembrane region" description="Helical" evidence="1">
    <location>
        <begin position="115"/>
        <end position="135"/>
    </location>
</feature>
<evidence type="ECO:0000256" key="1">
    <source>
        <dbReference type="SAM" id="Phobius"/>
    </source>
</evidence>
<evidence type="ECO:0000313" key="2">
    <source>
        <dbReference type="EMBL" id="MFG6109283.1"/>
    </source>
</evidence>
<accession>A0ABW7CZI9</accession>
<dbReference type="RefSeq" id="WP_394162857.1">
    <property type="nucleotide sequence ID" value="NZ_JBHGCJ010000005.1"/>
</dbReference>
<comment type="caution">
    <text evidence="2">The sequence shown here is derived from an EMBL/GenBank/DDBJ whole genome shotgun (WGS) entry which is preliminary data.</text>
</comment>
<evidence type="ECO:0000313" key="3">
    <source>
        <dbReference type="Proteomes" id="UP001605261"/>
    </source>
</evidence>
<keyword evidence="3" id="KW-1185">Reference proteome</keyword>
<feature type="transmembrane region" description="Helical" evidence="1">
    <location>
        <begin position="147"/>
        <end position="166"/>
    </location>
</feature>
<gene>
    <name evidence="2" type="ORF">ACEU0G_003293</name>
</gene>
<reference evidence="2 3" key="1">
    <citation type="submission" date="2024-09" db="EMBL/GenBank/DDBJ databases">
        <authorList>
            <consortium name="All-Russian atlas of soil microorganisms"/>
            <consortium name="as a basis for the search for new antimicrobial producers and enzymes with unique properties"/>
            <person name="Sokolova E.A."/>
            <person name="Voronina E.N."/>
        </authorList>
    </citation>
    <scope>NUCLEOTIDE SEQUENCE [LARGE SCALE GENOMIC DNA]</scope>
    <source>
        <strain evidence="2 3">AF-22b-331.1</strain>
    </source>
</reference>